<accession>A0A1Y5SDW8</accession>
<evidence type="ECO:0000313" key="9">
    <source>
        <dbReference type="Proteomes" id="UP000193077"/>
    </source>
</evidence>
<evidence type="ECO:0000256" key="4">
    <source>
        <dbReference type="ARBA" id="ARBA00022989"/>
    </source>
</evidence>
<dbReference type="InterPro" id="IPR023271">
    <property type="entry name" value="Aquaporin-like"/>
</dbReference>
<evidence type="ECO:0000256" key="3">
    <source>
        <dbReference type="ARBA" id="ARBA00022692"/>
    </source>
</evidence>
<dbReference type="Gene3D" id="1.20.1080.10">
    <property type="entry name" value="Glycerol uptake facilitator protein"/>
    <property type="match status" value="1"/>
</dbReference>
<dbReference type="PANTHER" id="PTHR45724">
    <property type="entry name" value="AQUAPORIN NIP2-1"/>
    <property type="match status" value="1"/>
</dbReference>
<feature type="transmembrane region" description="Helical" evidence="7">
    <location>
        <begin position="84"/>
        <end position="104"/>
    </location>
</feature>
<feature type="transmembrane region" description="Helical" evidence="7">
    <location>
        <begin position="125"/>
        <end position="143"/>
    </location>
</feature>
<dbReference type="GO" id="GO:0015267">
    <property type="term" value="F:channel activity"/>
    <property type="evidence" value="ECO:0007669"/>
    <property type="project" value="InterPro"/>
</dbReference>
<keyword evidence="4 7" id="KW-1133">Transmembrane helix</keyword>
<comment type="similarity">
    <text evidence="6">Belongs to the MIP/aquaporin (TC 1.A.8) family.</text>
</comment>
<feature type="transmembrane region" description="Helical" evidence="7">
    <location>
        <begin position="6"/>
        <end position="27"/>
    </location>
</feature>
<dbReference type="AlphaFoldDB" id="A0A1Y5SDW8"/>
<feature type="transmembrane region" description="Helical" evidence="7">
    <location>
        <begin position="193"/>
        <end position="215"/>
    </location>
</feature>
<feature type="transmembrane region" description="Helical" evidence="7">
    <location>
        <begin position="163"/>
        <end position="181"/>
    </location>
</feature>
<dbReference type="EMBL" id="FWFO01000001">
    <property type="protein sequence ID" value="SLN38364.1"/>
    <property type="molecule type" value="Genomic_DNA"/>
</dbReference>
<dbReference type="PROSITE" id="PS00221">
    <property type="entry name" value="MIP"/>
    <property type="match status" value="1"/>
</dbReference>
<evidence type="ECO:0000313" key="8">
    <source>
        <dbReference type="EMBL" id="SLN38364.1"/>
    </source>
</evidence>
<evidence type="ECO:0000256" key="7">
    <source>
        <dbReference type="SAM" id="Phobius"/>
    </source>
</evidence>
<dbReference type="SUPFAM" id="SSF81338">
    <property type="entry name" value="Aquaporin-like"/>
    <property type="match status" value="1"/>
</dbReference>
<keyword evidence="2 6" id="KW-0813">Transport</keyword>
<dbReference type="Pfam" id="PF00230">
    <property type="entry name" value="MIP"/>
    <property type="match status" value="1"/>
</dbReference>
<keyword evidence="3 6" id="KW-0812">Transmembrane</keyword>
<evidence type="ECO:0000256" key="5">
    <source>
        <dbReference type="ARBA" id="ARBA00023136"/>
    </source>
</evidence>
<gene>
    <name evidence="8" type="primary">aqpZ_1</name>
    <name evidence="8" type="ORF">TRL7639_01922</name>
</gene>
<dbReference type="InterPro" id="IPR000425">
    <property type="entry name" value="MIP"/>
</dbReference>
<comment type="subcellular location">
    <subcellularLocation>
        <location evidence="1">Membrane</location>
        <topology evidence="1">Multi-pass membrane protein</topology>
    </subcellularLocation>
</comment>
<evidence type="ECO:0000256" key="6">
    <source>
        <dbReference type="RuleBase" id="RU000477"/>
    </source>
</evidence>
<reference evidence="8 9" key="1">
    <citation type="submission" date="2017-03" db="EMBL/GenBank/DDBJ databases">
        <authorList>
            <person name="Afonso C.L."/>
            <person name="Miller P.J."/>
            <person name="Scott M.A."/>
            <person name="Spackman E."/>
            <person name="Goraichik I."/>
            <person name="Dimitrov K.M."/>
            <person name="Suarez D.L."/>
            <person name="Swayne D.E."/>
        </authorList>
    </citation>
    <scope>NUCLEOTIDE SEQUENCE [LARGE SCALE GENOMIC DNA]</scope>
    <source>
        <strain evidence="8 9">CECT 7639</strain>
    </source>
</reference>
<dbReference type="Proteomes" id="UP000193077">
    <property type="component" value="Unassembled WGS sequence"/>
</dbReference>
<dbReference type="GO" id="GO:0016020">
    <property type="term" value="C:membrane"/>
    <property type="evidence" value="ECO:0007669"/>
    <property type="project" value="UniProtKB-SubCell"/>
</dbReference>
<evidence type="ECO:0000256" key="1">
    <source>
        <dbReference type="ARBA" id="ARBA00004141"/>
    </source>
</evidence>
<evidence type="ECO:0000256" key="2">
    <source>
        <dbReference type="ARBA" id="ARBA00022448"/>
    </source>
</evidence>
<keyword evidence="9" id="KW-1185">Reference proteome</keyword>
<dbReference type="PANTHER" id="PTHR45724:SF13">
    <property type="entry name" value="AQUAPORIN NIP1-1-RELATED"/>
    <property type="match status" value="1"/>
</dbReference>
<protein>
    <submittedName>
        <fullName evidence="8">Aquaporin Z</fullName>
    </submittedName>
</protein>
<dbReference type="InterPro" id="IPR022357">
    <property type="entry name" value="MIP_CS"/>
</dbReference>
<feature type="transmembrane region" description="Helical" evidence="7">
    <location>
        <begin position="34"/>
        <end position="54"/>
    </location>
</feature>
<dbReference type="InterPro" id="IPR034294">
    <property type="entry name" value="Aquaporin_transptr"/>
</dbReference>
<organism evidence="8 9">
    <name type="scientific">Falsiruegeria litorea R37</name>
    <dbReference type="NCBI Taxonomy" id="1200284"/>
    <lineage>
        <taxon>Bacteria</taxon>
        <taxon>Pseudomonadati</taxon>
        <taxon>Pseudomonadota</taxon>
        <taxon>Alphaproteobacteria</taxon>
        <taxon>Rhodobacterales</taxon>
        <taxon>Roseobacteraceae</taxon>
        <taxon>Falsiruegeria</taxon>
    </lineage>
</organism>
<dbReference type="PRINTS" id="PR00783">
    <property type="entry name" value="MINTRINSICP"/>
</dbReference>
<dbReference type="RefSeq" id="WP_085795459.1">
    <property type="nucleotide sequence ID" value="NZ_FWFO01000001.1"/>
</dbReference>
<dbReference type="OrthoDB" id="9807293at2"/>
<proteinExistence type="inferred from homology"/>
<name>A0A1Y5SDW8_9RHOB</name>
<sequence>MNPRKLFAEFLGTAFLLIGVVGSGIMAQTLSDGNIALALLANAIATGCMLYAIITTLGPVSGAHFNPAVTLAFALRGEHPWSAVAPYVIVQIAGGIIGVWATHIMFDQSILQSSTTMHRTGGAQWFSEIIAMLGLLFVIFGGIRHKPDAVPPLVGLYITGAYWYTSSTSFANPAVTIARGFSDTFAGIYPGHIAMFIVMQIIAVFIGHVVLNWLFAETND</sequence>
<keyword evidence="5 7" id="KW-0472">Membrane</keyword>